<dbReference type="Proteomes" id="UP000806285">
    <property type="component" value="Unassembled WGS sequence"/>
</dbReference>
<dbReference type="InterPro" id="IPR000683">
    <property type="entry name" value="Gfo/Idh/MocA-like_OxRdtase_N"/>
</dbReference>
<evidence type="ECO:0000313" key="4">
    <source>
        <dbReference type="Proteomes" id="UP000806285"/>
    </source>
</evidence>
<organism evidence="3 4">
    <name type="scientific">Ramlibacter pallidus</name>
    <dbReference type="NCBI Taxonomy" id="2780087"/>
    <lineage>
        <taxon>Bacteria</taxon>
        <taxon>Pseudomonadati</taxon>
        <taxon>Pseudomonadota</taxon>
        <taxon>Betaproteobacteria</taxon>
        <taxon>Burkholderiales</taxon>
        <taxon>Comamonadaceae</taxon>
        <taxon>Ramlibacter</taxon>
    </lineage>
</organism>
<dbReference type="Gene3D" id="3.30.360.10">
    <property type="entry name" value="Dihydrodipicolinate Reductase, domain 2"/>
    <property type="match status" value="1"/>
</dbReference>
<dbReference type="SUPFAM" id="SSF55347">
    <property type="entry name" value="Glyceraldehyde-3-phosphate dehydrogenase-like, C-terminal domain"/>
    <property type="match status" value="1"/>
</dbReference>
<dbReference type="PANTHER" id="PTHR43708">
    <property type="entry name" value="CONSERVED EXPRESSED OXIDOREDUCTASE (EUROFUNG)"/>
    <property type="match status" value="1"/>
</dbReference>
<comment type="caution">
    <text evidence="3">The sequence shown here is derived from an EMBL/GenBank/DDBJ whole genome shotgun (WGS) entry which is preliminary data.</text>
</comment>
<dbReference type="PANTHER" id="PTHR43708:SF3">
    <property type="entry name" value="OXIDOREDUCTASE"/>
    <property type="match status" value="1"/>
</dbReference>
<protein>
    <submittedName>
        <fullName evidence="3">Gfo/Idh/MocA family oxidoreductase</fullName>
    </submittedName>
</protein>
<dbReference type="EMBL" id="JADDIV010000001">
    <property type="protein sequence ID" value="MBE7366403.1"/>
    <property type="molecule type" value="Genomic_DNA"/>
</dbReference>
<dbReference type="Pfam" id="PF01408">
    <property type="entry name" value="GFO_IDH_MocA"/>
    <property type="match status" value="1"/>
</dbReference>
<dbReference type="RefSeq" id="WP_193675500.1">
    <property type="nucleotide sequence ID" value="NZ_JADDIV010000001.1"/>
</dbReference>
<dbReference type="SUPFAM" id="SSF51735">
    <property type="entry name" value="NAD(P)-binding Rossmann-fold domains"/>
    <property type="match status" value="1"/>
</dbReference>
<feature type="domain" description="GFO/IDH/MocA-like oxidoreductase" evidence="2">
    <location>
        <begin position="137"/>
        <end position="269"/>
    </location>
</feature>
<reference evidence="3 4" key="1">
    <citation type="submission" date="2020-10" db="EMBL/GenBank/DDBJ databases">
        <title>Ramlibacter sp. HM2 16S ribosomal RNA gene Genome sequencing and assembly.</title>
        <authorList>
            <person name="Kang M."/>
        </authorList>
    </citation>
    <scope>NUCLEOTIDE SEQUENCE [LARGE SCALE GENOMIC DNA]</scope>
    <source>
        <strain evidence="3 4">HM2</strain>
    </source>
</reference>
<evidence type="ECO:0000259" key="1">
    <source>
        <dbReference type="Pfam" id="PF01408"/>
    </source>
</evidence>
<dbReference type="InterPro" id="IPR055170">
    <property type="entry name" value="GFO_IDH_MocA-like_dom"/>
</dbReference>
<name>A0ABR9RYU3_9BURK</name>
<evidence type="ECO:0000259" key="2">
    <source>
        <dbReference type="Pfam" id="PF22725"/>
    </source>
</evidence>
<sequence>MVGGGQGAFIGGVHRQAMALDGQYELVAGALSSTPERALASGRALGLPDERNHPAWQALLEDEQRRAPGDRVDVVCIVTPNHLHFPVAKAFVDAGFHVVCDKPLVHTAAQAEALVAAVRSRATVFGVTYNYGGYPMVRQAREMVRRGELGEIRKVVVEYNQGWLATRLEAEGNKQAAWRSDPAQSGGAGALGDIGSHAENLVATVTGLHIESLCADLTAFVEGRALDDDANMLLRFQGGARGVLVASQVNAGLENGLRLRVSGTLGTIEWWQEEPNRLTHFPLDAAPRLLTRGAPWLHEAAKRASRIPPGHPEGFIEAFANVYLGVAAAIRAQGSGQAADPIDADFPDVEAGARGVRFIEAVLASARSTQKWTPVA</sequence>
<dbReference type="InterPro" id="IPR036291">
    <property type="entry name" value="NAD(P)-bd_dom_sf"/>
</dbReference>
<dbReference type="InterPro" id="IPR051317">
    <property type="entry name" value="Gfo/Idh/MocA_oxidoreduct"/>
</dbReference>
<keyword evidence="4" id="KW-1185">Reference proteome</keyword>
<dbReference type="Gene3D" id="3.40.50.720">
    <property type="entry name" value="NAD(P)-binding Rossmann-like Domain"/>
    <property type="match status" value="1"/>
</dbReference>
<gene>
    <name evidence="3" type="ORF">IM787_02365</name>
</gene>
<accession>A0ABR9RYU3</accession>
<dbReference type="Pfam" id="PF22725">
    <property type="entry name" value="GFO_IDH_MocA_C3"/>
    <property type="match status" value="1"/>
</dbReference>
<evidence type="ECO:0000313" key="3">
    <source>
        <dbReference type="EMBL" id="MBE7366403.1"/>
    </source>
</evidence>
<feature type="domain" description="Gfo/Idh/MocA-like oxidoreductase N-terminal" evidence="1">
    <location>
        <begin position="7"/>
        <end position="128"/>
    </location>
</feature>
<proteinExistence type="predicted"/>